<name>A0A133VG09_9EURY</name>
<accession>A0A133VG09</accession>
<dbReference type="Gene3D" id="3.90.1570.30">
    <property type="match status" value="1"/>
</dbReference>
<keyword evidence="1" id="KW-0175">Coiled coil</keyword>
<gene>
    <name evidence="3" type="ORF">AKJ50_01160</name>
</gene>
<evidence type="ECO:0000313" key="4">
    <source>
        <dbReference type="Proteomes" id="UP000070311"/>
    </source>
</evidence>
<feature type="coiled-coil region" evidence="1">
    <location>
        <begin position="165"/>
        <end position="192"/>
    </location>
</feature>
<organism evidence="3 4">
    <name type="scientific">candidate division MSBL1 archaeon SCGC-AAA382A13</name>
    <dbReference type="NCBI Taxonomy" id="1698279"/>
    <lineage>
        <taxon>Archaea</taxon>
        <taxon>Methanobacteriati</taxon>
        <taxon>Methanobacteriota</taxon>
        <taxon>candidate division MSBL1</taxon>
    </lineage>
</organism>
<evidence type="ECO:0000256" key="1">
    <source>
        <dbReference type="SAM" id="Coils"/>
    </source>
</evidence>
<comment type="caution">
    <text evidence="3">The sequence shown here is derived from an EMBL/GenBank/DDBJ whole genome shotgun (WGS) entry which is preliminary data.</text>
</comment>
<dbReference type="EMBL" id="LHYD01000017">
    <property type="protein sequence ID" value="KXB05360.1"/>
    <property type="molecule type" value="Genomic_DNA"/>
</dbReference>
<evidence type="ECO:0000313" key="3">
    <source>
        <dbReference type="EMBL" id="KXB05360.1"/>
    </source>
</evidence>
<proteinExistence type="predicted"/>
<reference evidence="3 4" key="1">
    <citation type="journal article" date="2016" name="Sci. Rep.">
        <title>Metabolic traits of an uncultured archaeal lineage -MSBL1- from brine pools of the Red Sea.</title>
        <authorList>
            <person name="Mwirichia R."/>
            <person name="Alam I."/>
            <person name="Rashid M."/>
            <person name="Vinu M."/>
            <person name="Ba-Alawi W."/>
            <person name="Anthony Kamau A."/>
            <person name="Kamanda Ngugi D."/>
            <person name="Goker M."/>
            <person name="Klenk H.P."/>
            <person name="Bajic V."/>
            <person name="Stingl U."/>
        </authorList>
    </citation>
    <scope>NUCLEOTIDE SEQUENCE [LARGE SCALE GENOMIC DNA]</scope>
    <source>
        <strain evidence="3">SCGC-AAA382A13</strain>
    </source>
</reference>
<protein>
    <recommendedName>
        <fullName evidence="2">Type I restriction enzyme R protein N-terminal domain-containing protein</fullName>
    </recommendedName>
</protein>
<dbReference type="InterPro" id="IPR029464">
    <property type="entry name" value="HSDR_N"/>
</dbReference>
<dbReference type="Pfam" id="PF13588">
    <property type="entry name" value="HSDR_N_2"/>
    <property type="match status" value="1"/>
</dbReference>
<dbReference type="Proteomes" id="UP000070311">
    <property type="component" value="Unassembled WGS sequence"/>
</dbReference>
<sequence>MKKKNWIDFVEKVEKLVEANSSRSEMETKSKIVEPLLRRLGWSFVEDEVEVEYPMSFDSSKHVDYALLVDGKPSVFVEVKALGSELTTETQKQGLDYATREDVEWFALTNGTEIKIFNAEWGKNLQNALVGETLLQEFKKKRRVFEKISKNSIMSGKADERAQAVKQAKKSIAKIKKNRENIQKQITKILKEHSGELLHDELEKISKEFVNNLPEKLNDYATRRAGKIITHLNNSKHFHFSKKFD</sequence>
<evidence type="ECO:0000259" key="2">
    <source>
        <dbReference type="Pfam" id="PF13588"/>
    </source>
</evidence>
<keyword evidence="4" id="KW-1185">Reference proteome</keyword>
<dbReference type="AlphaFoldDB" id="A0A133VG09"/>
<feature type="domain" description="Type I restriction enzyme R protein N-terminal" evidence="2">
    <location>
        <begin position="32"/>
        <end position="124"/>
    </location>
</feature>